<dbReference type="Proteomes" id="UP000326678">
    <property type="component" value="Chromosome Gxm1"/>
</dbReference>
<accession>A0A5P8VX36</accession>
<gene>
    <name evidence="1" type="ORF">GXM_01934</name>
</gene>
<evidence type="ECO:0000313" key="2">
    <source>
        <dbReference type="Proteomes" id="UP000326678"/>
    </source>
</evidence>
<dbReference type="EMBL" id="CP045226">
    <property type="protein sequence ID" value="QFS44459.1"/>
    <property type="molecule type" value="Genomic_DNA"/>
</dbReference>
<keyword evidence="2" id="KW-1185">Reference proteome</keyword>
<dbReference type="AlphaFoldDB" id="A0A5P8VX36"/>
<sequence>MYKLIFKLAYTKNIFVYIYKFSERLSRYISANIERQLNPKQTAILRPNKSIPLWRIAS</sequence>
<organism evidence="1 2">
    <name type="scientific">Nostoc sphaeroides CCNUC1</name>
    <dbReference type="NCBI Taxonomy" id="2653204"/>
    <lineage>
        <taxon>Bacteria</taxon>
        <taxon>Bacillati</taxon>
        <taxon>Cyanobacteriota</taxon>
        <taxon>Cyanophyceae</taxon>
        <taxon>Nostocales</taxon>
        <taxon>Nostocaceae</taxon>
        <taxon>Nostoc</taxon>
    </lineage>
</organism>
<reference evidence="1 2" key="1">
    <citation type="submission" date="2019-10" db="EMBL/GenBank/DDBJ databases">
        <title>Genomic and transcriptomic insights into the perfect genentic adaptation of a filamentous nitrogen-fixing cyanobacterium to rice fields.</title>
        <authorList>
            <person name="Chen Z."/>
        </authorList>
    </citation>
    <scope>NUCLEOTIDE SEQUENCE [LARGE SCALE GENOMIC DNA]</scope>
    <source>
        <strain evidence="1">CCNUC1</strain>
    </source>
</reference>
<dbReference type="KEGG" id="nsh:GXM_01934"/>
<name>A0A5P8VX36_9NOSO</name>
<protein>
    <submittedName>
        <fullName evidence="1">Uncharacterized protein</fullName>
    </submittedName>
</protein>
<evidence type="ECO:0000313" key="1">
    <source>
        <dbReference type="EMBL" id="QFS44459.1"/>
    </source>
</evidence>
<proteinExistence type="predicted"/>